<feature type="domain" description="Response regulatory" evidence="1">
    <location>
        <begin position="1"/>
        <end position="107"/>
    </location>
</feature>
<evidence type="ECO:0000259" key="1">
    <source>
        <dbReference type="PROSITE" id="PS50110"/>
    </source>
</evidence>
<dbReference type="AlphaFoldDB" id="A0A6J7HGS0"/>
<dbReference type="GO" id="GO:0000160">
    <property type="term" value="P:phosphorelay signal transduction system"/>
    <property type="evidence" value="ECO:0007669"/>
    <property type="project" value="InterPro"/>
</dbReference>
<dbReference type="Gene3D" id="3.40.50.2300">
    <property type="match status" value="1"/>
</dbReference>
<dbReference type="EMBL" id="CAFBMR010000041">
    <property type="protein sequence ID" value="CAB4915695.1"/>
    <property type="molecule type" value="Genomic_DNA"/>
</dbReference>
<evidence type="ECO:0000313" key="2">
    <source>
        <dbReference type="EMBL" id="CAB4915695.1"/>
    </source>
</evidence>
<dbReference type="SUPFAM" id="SSF52172">
    <property type="entry name" value="CheY-like"/>
    <property type="match status" value="1"/>
</dbReference>
<sequence length="187" mass="19227">MLGAITDHLTSVFPDATLAYSGAQLPAAVEAVSTSGANCAIVDLDLGDGRTPAEVVTVLRHAAIPVVLISANDNPLAIQAALLSGAHSYVPKRLVIDQLRHAVEAAESDVPWKSPDFAAVLVPIEGSSVALEPAQQRALTLYAAGLPATVIAARIGVATEAVGPLVDSAIAAYRYSEDDEPLEASPE</sequence>
<protein>
    <submittedName>
        <fullName evidence="2">Unannotated protein</fullName>
    </submittedName>
</protein>
<name>A0A6J7HGS0_9ZZZZ</name>
<accession>A0A6J7HGS0</accession>
<organism evidence="2">
    <name type="scientific">freshwater metagenome</name>
    <dbReference type="NCBI Taxonomy" id="449393"/>
    <lineage>
        <taxon>unclassified sequences</taxon>
        <taxon>metagenomes</taxon>
        <taxon>ecological metagenomes</taxon>
    </lineage>
</organism>
<dbReference type="InterPro" id="IPR011006">
    <property type="entry name" value="CheY-like_superfamily"/>
</dbReference>
<dbReference type="InterPro" id="IPR001789">
    <property type="entry name" value="Sig_transdc_resp-reg_receiver"/>
</dbReference>
<reference evidence="2" key="1">
    <citation type="submission" date="2020-05" db="EMBL/GenBank/DDBJ databases">
        <authorList>
            <person name="Chiriac C."/>
            <person name="Salcher M."/>
            <person name="Ghai R."/>
            <person name="Kavagutti S V."/>
        </authorList>
    </citation>
    <scope>NUCLEOTIDE SEQUENCE</scope>
</reference>
<dbReference type="PROSITE" id="PS50110">
    <property type="entry name" value="RESPONSE_REGULATORY"/>
    <property type="match status" value="1"/>
</dbReference>
<gene>
    <name evidence="2" type="ORF">UFOPK3610_01105</name>
</gene>
<proteinExistence type="predicted"/>